<accession>A0ABT3A4S2</accession>
<name>A0ABT3A4S2_9ALTE</name>
<comment type="caution">
    <text evidence="1">The sequence shown here is derived from an EMBL/GenBank/DDBJ whole genome shotgun (WGS) entry which is preliminary data.</text>
</comment>
<sequence>MITYTLKGYGTYCTFAVTQYYGSNFEITQTSSMFYRILPLVSFLSTLAFSPFSDANANPAFSTQPCPDSFKSVPIIENARLCQPFADSLPASMIYHADITKDEAVAFYEQHIGTADSKKHMKGRVMLTYTEKQVIIVISKDGQGSQVDILVKSVPIDTQKIEH</sequence>
<proteinExistence type="predicted"/>
<evidence type="ECO:0000313" key="2">
    <source>
        <dbReference type="Proteomes" id="UP001652504"/>
    </source>
</evidence>
<protein>
    <submittedName>
        <fullName evidence="1">Uncharacterized protein</fullName>
    </submittedName>
</protein>
<evidence type="ECO:0000313" key="1">
    <source>
        <dbReference type="EMBL" id="MCV2883698.1"/>
    </source>
</evidence>
<reference evidence="1 2" key="1">
    <citation type="submission" date="2022-10" db="EMBL/GenBank/DDBJ databases">
        <title>Aestuariibacter sp. AA17 isolated from Montipora capitata coral fragment.</title>
        <authorList>
            <person name="Emsley S.A."/>
            <person name="Pfannmuller K.M."/>
            <person name="Loughran R.M."/>
            <person name="Shlafstein M."/>
            <person name="Papke E."/>
            <person name="Saw J.H."/>
            <person name="Ushijima B."/>
            <person name="Videau P."/>
        </authorList>
    </citation>
    <scope>NUCLEOTIDE SEQUENCE [LARGE SCALE GENOMIC DNA]</scope>
    <source>
        <strain evidence="1 2">AA17</strain>
    </source>
</reference>
<dbReference type="RefSeq" id="WP_263710894.1">
    <property type="nucleotide sequence ID" value="NZ_JAOWKX010000001.1"/>
</dbReference>
<dbReference type="Proteomes" id="UP001652504">
    <property type="component" value="Unassembled WGS sequence"/>
</dbReference>
<dbReference type="EMBL" id="JAOWKX010000001">
    <property type="protein sequence ID" value="MCV2883698.1"/>
    <property type="molecule type" value="Genomic_DNA"/>
</dbReference>
<organism evidence="1 2">
    <name type="scientific">Fluctibacter corallii</name>
    <dbReference type="NCBI Taxonomy" id="2984329"/>
    <lineage>
        <taxon>Bacteria</taxon>
        <taxon>Pseudomonadati</taxon>
        <taxon>Pseudomonadota</taxon>
        <taxon>Gammaproteobacteria</taxon>
        <taxon>Alteromonadales</taxon>
        <taxon>Alteromonadaceae</taxon>
        <taxon>Fluctibacter</taxon>
    </lineage>
</organism>
<keyword evidence="2" id="KW-1185">Reference proteome</keyword>
<gene>
    <name evidence="1" type="ORF">OE749_03150</name>
</gene>